<dbReference type="Proteomes" id="UP000029120">
    <property type="component" value="Chromosome 6"/>
</dbReference>
<proteinExistence type="predicted"/>
<feature type="region of interest" description="Disordered" evidence="1">
    <location>
        <begin position="1"/>
        <end position="71"/>
    </location>
</feature>
<dbReference type="AlphaFoldDB" id="A0A087GRJ3"/>
<evidence type="ECO:0000256" key="1">
    <source>
        <dbReference type="SAM" id="MobiDB-lite"/>
    </source>
</evidence>
<name>A0A087GRJ3_ARAAL</name>
<evidence type="ECO:0000313" key="3">
    <source>
        <dbReference type="Proteomes" id="UP000029120"/>
    </source>
</evidence>
<accession>A0A087GRJ3</accession>
<reference evidence="3" key="1">
    <citation type="journal article" date="2015" name="Nat. Plants">
        <title>Genome expansion of Arabis alpina linked with retrotransposition and reduced symmetric DNA methylation.</title>
        <authorList>
            <person name="Willing E.M."/>
            <person name="Rawat V."/>
            <person name="Mandakova T."/>
            <person name="Maumus F."/>
            <person name="James G.V."/>
            <person name="Nordstroem K.J."/>
            <person name="Becker C."/>
            <person name="Warthmann N."/>
            <person name="Chica C."/>
            <person name="Szarzynska B."/>
            <person name="Zytnicki M."/>
            <person name="Albani M.C."/>
            <person name="Kiefer C."/>
            <person name="Bergonzi S."/>
            <person name="Castaings L."/>
            <person name="Mateos J.L."/>
            <person name="Berns M.C."/>
            <person name="Bujdoso N."/>
            <person name="Piofczyk T."/>
            <person name="de Lorenzo L."/>
            <person name="Barrero-Sicilia C."/>
            <person name="Mateos I."/>
            <person name="Piednoel M."/>
            <person name="Hagmann J."/>
            <person name="Chen-Min-Tao R."/>
            <person name="Iglesias-Fernandez R."/>
            <person name="Schuster S.C."/>
            <person name="Alonso-Blanco C."/>
            <person name="Roudier F."/>
            <person name="Carbonero P."/>
            <person name="Paz-Ares J."/>
            <person name="Davis S.J."/>
            <person name="Pecinka A."/>
            <person name="Quesneville H."/>
            <person name="Colot V."/>
            <person name="Lysak M.A."/>
            <person name="Weigel D."/>
            <person name="Coupland G."/>
            <person name="Schneeberger K."/>
        </authorList>
    </citation>
    <scope>NUCLEOTIDE SEQUENCE [LARGE SCALE GENOMIC DNA]</scope>
    <source>
        <strain evidence="3">cv. Pajares</strain>
    </source>
</reference>
<dbReference type="Gramene" id="KFK32495">
    <property type="protein sequence ID" value="KFK32495"/>
    <property type="gene ID" value="AALP_AA6G249900"/>
</dbReference>
<feature type="compositionally biased region" description="Polar residues" evidence="1">
    <location>
        <begin position="23"/>
        <end position="32"/>
    </location>
</feature>
<feature type="compositionally biased region" description="Low complexity" evidence="1">
    <location>
        <begin position="57"/>
        <end position="71"/>
    </location>
</feature>
<keyword evidence="3" id="KW-1185">Reference proteome</keyword>
<protein>
    <submittedName>
        <fullName evidence="2">Uncharacterized protein</fullName>
    </submittedName>
</protein>
<gene>
    <name evidence="2" type="ordered locus">AALP_Aa6g249900</name>
</gene>
<sequence>MSPGKANPLCFGSLLRKPPDPETTFSSRSDAATQELRHPPEPPDPPDESLPAVAFHSSPSHSSPNCSLSLGSPSPRSIGGFPVSAIMSVAGHESFSDKGLNPTSHLNTLWSSRSSTISSPFPYSPPVCNLRDYSPLYRIASHLHYQRVFLSSASHWPRFQGEYFGSNLCSAGSIRDLNPSCSALLWWWSINSPVISTATKRRLLQSAGANGVLEKLWNKWREESRWKSGEKEDEDREN</sequence>
<organism evidence="2 3">
    <name type="scientific">Arabis alpina</name>
    <name type="common">Alpine rock-cress</name>
    <dbReference type="NCBI Taxonomy" id="50452"/>
    <lineage>
        <taxon>Eukaryota</taxon>
        <taxon>Viridiplantae</taxon>
        <taxon>Streptophyta</taxon>
        <taxon>Embryophyta</taxon>
        <taxon>Tracheophyta</taxon>
        <taxon>Spermatophyta</taxon>
        <taxon>Magnoliopsida</taxon>
        <taxon>eudicotyledons</taxon>
        <taxon>Gunneridae</taxon>
        <taxon>Pentapetalae</taxon>
        <taxon>rosids</taxon>
        <taxon>malvids</taxon>
        <taxon>Brassicales</taxon>
        <taxon>Brassicaceae</taxon>
        <taxon>Arabideae</taxon>
        <taxon>Arabis</taxon>
    </lineage>
</organism>
<evidence type="ECO:0000313" key="2">
    <source>
        <dbReference type="EMBL" id="KFK32495.1"/>
    </source>
</evidence>
<dbReference type="EMBL" id="CM002874">
    <property type="protein sequence ID" value="KFK32495.1"/>
    <property type="molecule type" value="Genomic_DNA"/>
</dbReference>